<dbReference type="CDD" id="cd19961">
    <property type="entry name" value="EcYidC-like_peri"/>
    <property type="match status" value="1"/>
</dbReference>
<dbReference type="EMBL" id="JAGQFT010000038">
    <property type="protein sequence ID" value="MBR0562181.1"/>
    <property type="molecule type" value="Genomic_DNA"/>
</dbReference>
<evidence type="ECO:0000256" key="12">
    <source>
        <dbReference type="ARBA" id="ARBA00033342"/>
    </source>
</evidence>
<evidence type="ECO:0000256" key="6">
    <source>
        <dbReference type="ARBA" id="ARBA00022692"/>
    </source>
</evidence>
<feature type="domain" description="Membrane insertase YidC N-terminal" evidence="16">
    <location>
        <begin position="79"/>
        <end position="357"/>
    </location>
</feature>
<name>A0A8J7VTT5_9GAMM</name>
<reference evidence="17" key="2">
    <citation type="submission" date="2021-04" db="EMBL/GenBank/DDBJ databases">
        <authorList>
            <person name="Karlyshev A.V."/>
        </authorList>
    </citation>
    <scope>NUCLEOTIDE SEQUENCE</scope>
    <source>
        <strain evidence="17">LMG 29479</strain>
    </source>
</reference>
<dbReference type="InterPro" id="IPR047196">
    <property type="entry name" value="YidC_ALB_C"/>
</dbReference>
<dbReference type="InterPro" id="IPR028055">
    <property type="entry name" value="YidC/Oxa/ALB_C"/>
</dbReference>
<keyword evidence="7 13" id="KW-0653">Protein transport</keyword>
<evidence type="ECO:0000256" key="10">
    <source>
        <dbReference type="ARBA" id="ARBA00023186"/>
    </source>
</evidence>
<dbReference type="PANTHER" id="PTHR12428">
    <property type="entry name" value="OXA1"/>
    <property type="match status" value="1"/>
</dbReference>
<evidence type="ECO:0000259" key="16">
    <source>
        <dbReference type="Pfam" id="PF14849"/>
    </source>
</evidence>
<evidence type="ECO:0000313" key="19">
    <source>
        <dbReference type="Proteomes" id="UP000675747"/>
    </source>
</evidence>
<comment type="caution">
    <text evidence="13">Lacks conserved residue(s) required for the propagation of feature annotation.</text>
</comment>
<dbReference type="NCBIfam" id="NF002352">
    <property type="entry name" value="PRK01318.1-3"/>
    <property type="match status" value="1"/>
</dbReference>
<dbReference type="CDD" id="cd20070">
    <property type="entry name" value="5TM_YidC_Alb3"/>
    <property type="match status" value="1"/>
</dbReference>
<dbReference type="InterPro" id="IPR019998">
    <property type="entry name" value="Membr_insert_YidC"/>
</dbReference>
<feature type="transmembrane region" description="Helical" evidence="13">
    <location>
        <begin position="516"/>
        <end position="535"/>
    </location>
</feature>
<keyword evidence="6 13" id="KW-0812">Transmembrane</keyword>
<keyword evidence="5 13" id="KW-1003">Cell membrane</keyword>
<evidence type="ECO:0000259" key="15">
    <source>
        <dbReference type="Pfam" id="PF02096"/>
    </source>
</evidence>
<comment type="similarity">
    <text evidence="2 13">Belongs to the OXA1/ALB3/YidC family. Type 1 subfamily.</text>
</comment>
<dbReference type="HAMAP" id="MF_01810">
    <property type="entry name" value="YidC_type1"/>
    <property type="match status" value="1"/>
</dbReference>
<dbReference type="Proteomes" id="UP000675747">
    <property type="component" value="Unassembled WGS sequence"/>
</dbReference>
<dbReference type="Pfam" id="PF02096">
    <property type="entry name" value="60KD_IMP"/>
    <property type="match status" value="1"/>
</dbReference>
<dbReference type="AlphaFoldDB" id="A0A8J7VTT5"/>
<dbReference type="InterPro" id="IPR038221">
    <property type="entry name" value="YidC_periplasmic_sf"/>
</dbReference>
<evidence type="ECO:0000256" key="9">
    <source>
        <dbReference type="ARBA" id="ARBA00023136"/>
    </source>
</evidence>
<feature type="transmembrane region" description="Helical" evidence="13">
    <location>
        <begin position="370"/>
        <end position="389"/>
    </location>
</feature>
<evidence type="ECO:0000256" key="8">
    <source>
        <dbReference type="ARBA" id="ARBA00022989"/>
    </source>
</evidence>
<dbReference type="InterPro" id="IPR028053">
    <property type="entry name" value="Membr_insert_YidC_N"/>
</dbReference>
<evidence type="ECO:0000256" key="14">
    <source>
        <dbReference type="SAM" id="MobiDB-lite"/>
    </source>
</evidence>
<dbReference type="GO" id="GO:0015031">
    <property type="term" value="P:protein transport"/>
    <property type="evidence" value="ECO:0007669"/>
    <property type="project" value="UniProtKB-KW"/>
</dbReference>
<sequence>MNQTRVLLLFAWLFVAAMLWMNWNRETATPPATVAQDAGSSVPQAPAAGAVPDPSAVSAAVPDAPATARQESSAAAPVVLENARMRVSLAGDGGAVVGAELLDYAQTTEEGSPPVRLLDDATQRLFVAQVGLVSGAGVAPTHESAFRAEGPVRQVDGGAEASFVWEAPEGGLRVRRIWRLEPDSYVVGVRDEIANTGTSPWSGSVYRQLLRVPPVVASSAFAFNNPENFAFAGAAWYSAEDKYEKRKFDDYEDGPLDKTVAGGWIAMVQHHFLAAWVPDSADAALFQLGRVGSAPSYLIREVGPVLQVAPGATATSQARLWVGPKIQAELAALAPGLDRAVDYSSYSLLALLADGMFKVLAWLHALTGNWGWAIVLLVVLIKLALFKLSETQYKSFARMRRLQPKMEALKDRYGEDKQKYQMAVMELYKKEKVNPAAGCLPILVQMPVFLVLYWVLSESVELRHAVWIPGWIDNLTARDPFFILPVLNAGVMWATQKLSPMAADPIQRKMMMAMPLVFGVMFAFFPAGLVLYWVTNGLLGLLQQWWLLKRHGEQPAKIIKKS</sequence>
<feature type="compositionally biased region" description="Low complexity" evidence="14">
    <location>
        <begin position="45"/>
        <end position="68"/>
    </location>
</feature>
<evidence type="ECO:0000256" key="3">
    <source>
        <dbReference type="ARBA" id="ARBA00015325"/>
    </source>
</evidence>
<gene>
    <name evidence="13 17" type="primary">yidC</name>
    <name evidence="18" type="ORF">KB893_017660</name>
    <name evidence="17" type="ORF">KB893_06580</name>
</gene>
<dbReference type="RefSeq" id="WP_211926126.1">
    <property type="nucleotide sequence ID" value="NZ_JAGQFT020000017.1"/>
</dbReference>
<feature type="region of interest" description="Disordered" evidence="14">
    <location>
        <begin position="32"/>
        <end position="74"/>
    </location>
</feature>
<dbReference type="PANTHER" id="PTHR12428:SF65">
    <property type="entry name" value="CYTOCHROME C OXIDASE ASSEMBLY PROTEIN COX18, MITOCHONDRIAL"/>
    <property type="match status" value="1"/>
</dbReference>
<proteinExistence type="inferred from homology"/>
<comment type="function">
    <text evidence="13">Required for the insertion and/or proper folding and/or complex formation of integral membrane proteins into the membrane. Involved in integration of membrane proteins that insert both dependently and independently of the Sec translocase complex, as well as at least some lipoproteins. Aids folding of multispanning membrane proteins.</text>
</comment>
<dbReference type="PRINTS" id="PR01900">
    <property type="entry name" value="YIDCPROTEIN"/>
</dbReference>
<comment type="caution">
    <text evidence="17">The sequence shown here is derived from an EMBL/GenBank/DDBJ whole genome shotgun (WGS) entry which is preliminary data.</text>
</comment>
<evidence type="ECO:0000256" key="7">
    <source>
        <dbReference type="ARBA" id="ARBA00022927"/>
    </source>
</evidence>
<accession>A0A8J7VTT5</accession>
<dbReference type="InterPro" id="IPR001708">
    <property type="entry name" value="YidC/ALB3/OXA1/COX18"/>
</dbReference>
<dbReference type="Gene3D" id="2.70.98.90">
    <property type="match status" value="1"/>
</dbReference>
<dbReference type="NCBIfam" id="TIGR03592">
    <property type="entry name" value="yidC_oxa1_cterm"/>
    <property type="match status" value="1"/>
</dbReference>
<dbReference type="GO" id="GO:0051205">
    <property type="term" value="P:protein insertion into membrane"/>
    <property type="evidence" value="ECO:0007669"/>
    <property type="project" value="TreeGrafter"/>
</dbReference>
<keyword evidence="10 13" id="KW-0143">Chaperone</keyword>
<evidence type="ECO:0000256" key="4">
    <source>
        <dbReference type="ARBA" id="ARBA00022448"/>
    </source>
</evidence>
<feature type="transmembrane region" description="Helical" evidence="13">
    <location>
        <begin position="435"/>
        <end position="456"/>
    </location>
</feature>
<reference evidence="18 19" key="1">
    <citation type="journal article" date="2021" name="Microbiol. Resour. Announc.">
        <title>Draft Genome Sequence of Coralloluteibacterium stylophorae LMG 29479T.</title>
        <authorList>
            <person name="Karlyshev A.V."/>
            <person name="Kudryashova E.B."/>
            <person name="Ariskina E.V."/>
            <person name="Conroy A.P."/>
            <person name="Abidueva E.Y."/>
        </authorList>
    </citation>
    <scope>NUCLEOTIDE SEQUENCE [LARGE SCALE GENOMIC DNA]</scope>
    <source>
        <strain evidence="18 19">LMG 29479</strain>
    </source>
</reference>
<dbReference type="PRINTS" id="PR00701">
    <property type="entry name" value="60KDINNERMP"/>
</dbReference>
<keyword evidence="19" id="KW-1185">Reference proteome</keyword>
<comment type="subcellular location">
    <subcellularLocation>
        <location evidence="1">Cell inner membrane</location>
        <topology evidence="1">Multi-pass membrane protein</topology>
    </subcellularLocation>
    <subcellularLocation>
        <location evidence="13">Cell membrane</location>
        <topology evidence="13">Multi-pass membrane protein</topology>
    </subcellularLocation>
</comment>
<comment type="subunit">
    <text evidence="13">Interacts with the Sec translocase complex via SecD. Specifically interacts with transmembrane segments of nascent integral membrane proteins during membrane integration.</text>
</comment>
<dbReference type="GO" id="GO:0005886">
    <property type="term" value="C:plasma membrane"/>
    <property type="evidence" value="ECO:0007669"/>
    <property type="project" value="UniProtKB-SubCell"/>
</dbReference>
<feature type="domain" description="Membrane insertase YidC/Oxa/ALB C-terminal" evidence="15">
    <location>
        <begin position="370"/>
        <end position="547"/>
    </location>
</feature>
<dbReference type="Pfam" id="PF14849">
    <property type="entry name" value="YidC_periplas"/>
    <property type="match status" value="1"/>
</dbReference>
<evidence type="ECO:0000313" key="17">
    <source>
        <dbReference type="EMBL" id="MBR0562181.1"/>
    </source>
</evidence>
<keyword evidence="9 13" id="KW-0472">Membrane</keyword>
<organism evidence="17">
    <name type="scientific">Coralloluteibacterium stylophorae</name>
    <dbReference type="NCBI Taxonomy" id="1776034"/>
    <lineage>
        <taxon>Bacteria</taxon>
        <taxon>Pseudomonadati</taxon>
        <taxon>Pseudomonadota</taxon>
        <taxon>Gammaproteobacteria</taxon>
        <taxon>Lysobacterales</taxon>
        <taxon>Lysobacteraceae</taxon>
        <taxon>Coralloluteibacterium</taxon>
    </lineage>
</organism>
<keyword evidence="4 13" id="KW-0813">Transport</keyword>
<evidence type="ECO:0000313" key="18">
    <source>
        <dbReference type="EMBL" id="MBS7458963.1"/>
    </source>
</evidence>
<evidence type="ECO:0000256" key="1">
    <source>
        <dbReference type="ARBA" id="ARBA00004429"/>
    </source>
</evidence>
<evidence type="ECO:0000256" key="11">
    <source>
        <dbReference type="ARBA" id="ARBA00033245"/>
    </source>
</evidence>
<dbReference type="GO" id="GO:0032977">
    <property type="term" value="F:membrane insertase activity"/>
    <property type="evidence" value="ECO:0007669"/>
    <property type="project" value="InterPro"/>
</dbReference>
<dbReference type="NCBIfam" id="TIGR03593">
    <property type="entry name" value="yidC_nterm"/>
    <property type="match status" value="1"/>
</dbReference>
<protein>
    <recommendedName>
        <fullName evidence="3 13">Membrane protein insertase YidC</fullName>
    </recommendedName>
    <alternativeName>
        <fullName evidence="12 13">Foldase YidC</fullName>
    </alternativeName>
    <alternativeName>
        <fullName evidence="11 13">Membrane integrase YidC</fullName>
    </alternativeName>
    <alternativeName>
        <fullName evidence="13">Membrane protein YidC</fullName>
    </alternativeName>
</protein>
<dbReference type="EMBL" id="JAGQFT020000017">
    <property type="protein sequence ID" value="MBS7458963.1"/>
    <property type="molecule type" value="Genomic_DNA"/>
</dbReference>
<evidence type="ECO:0000256" key="2">
    <source>
        <dbReference type="ARBA" id="ARBA00010527"/>
    </source>
</evidence>
<keyword evidence="8 13" id="KW-1133">Transmembrane helix</keyword>
<evidence type="ECO:0000256" key="13">
    <source>
        <dbReference type="HAMAP-Rule" id="MF_01810"/>
    </source>
</evidence>
<evidence type="ECO:0000256" key="5">
    <source>
        <dbReference type="ARBA" id="ARBA00022475"/>
    </source>
</evidence>